<dbReference type="Proteomes" id="UP001222325">
    <property type="component" value="Unassembled WGS sequence"/>
</dbReference>
<sequence length="726" mass="79683">MANSGDSDMPPPFNDDGQWIEDRWSRGQYFPRGPSGYFAGNERAPTWVTPLGTSLGSTHPPFRGFTDAPVSDRVQHASGTPGTAAAVPSAPPAHRATVDLRNANTAYYAPSSTTSSRGSDSSRHWESPEYRSDVARHEYMTSHERFRDEPYWGAKRPRYDPRNARPDLPDRDVLDRERFEMRSAESERQDRNRARDERNIRSPQGPQRDERRNDDAPPRLFPSPDPRGAPRGPDGHPMAPRTAAKYAGTYEGSDDDPAPDPKYVGGEEDRILRSRAKSSRNKGRDTGTTGVRSRDDRLGLWRYAEIADITQAINLCEWLDLGEESAYKKFLFIVQNSAAAPTDFRTEGEVYVLKHQQDLERNWWILTRGAARLPRSERLQGGPPGSNGLRPATNQAGPARTVTNAVRPVATAAGPPHTADTTTKGPAWSFGSSIAIAADGPAKRDEEQGYLGTAPVDIKDVAPPAVSTEEWRAWRGLPNSLGTTSEVLHWYAFATIIMWTSGVRNAHCERPRADGDDAYVRDALAFQTLVALGPADRRNYAHQWRMWYETMISMLSIPGLFAHIVRVGKYPAAALALMHYPFLTDNFTMPLAAAWLVQHGVAATGADIEHLESFARSRRNMRTNIADLNNVGWAETPRDVADAMSADPASIPPWRDLHHAPLRPGATPEAPPPAQAPAASSGAPAPPEGLAASMHAPMDVDTTKPSRSDSEESPVHPAPPPDSPAA</sequence>
<feature type="compositionally biased region" description="Pro residues" evidence="1">
    <location>
        <begin position="716"/>
        <end position="726"/>
    </location>
</feature>
<gene>
    <name evidence="2" type="ORF">B0H15DRAFT_806245</name>
</gene>
<reference evidence="2" key="1">
    <citation type="submission" date="2023-03" db="EMBL/GenBank/DDBJ databases">
        <title>Massive genome expansion in bonnet fungi (Mycena s.s.) driven by repeated elements and novel gene families across ecological guilds.</title>
        <authorList>
            <consortium name="Lawrence Berkeley National Laboratory"/>
            <person name="Harder C.B."/>
            <person name="Miyauchi S."/>
            <person name="Viragh M."/>
            <person name="Kuo A."/>
            <person name="Thoen E."/>
            <person name="Andreopoulos B."/>
            <person name="Lu D."/>
            <person name="Skrede I."/>
            <person name="Drula E."/>
            <person name="Henrissat B."/>
            <person name="Morin E."/>
            <person name="Kohler A."/>
            <person name="Barry K."/>
            <person name="LaButti K."/>
            <person name="Morin E."/>
            <person name="Salamov A."/>
            <person name="Lipzen A."/>
            <person name="Mereny Z."/>
            <person name="Hegedus B."/>
            <person name="Baldrian P."/>
            <person name="Stursova M."/>
            <person name="Weitz H."/>
            <person name="Taylor A."/>
            <person name="Grigoriev I.V."/>
            <person name="Nagy L.G."/>
            <person name="Martin F."/>
            <person name="Kauserud H."/>
        </authorList>
    </citation>
    <scope>NUCLEOTIDE SEQUENCE</scope>
    <source>
        <strain evidence="2">CBHHK173m</strain>
    </source>
</reference>
<feature type="compositionally biased region" description="Basic and acidic residues" evidence="1">
    <location>
        <begin position="207"/>
        <end position="217"/>
    </location>
</feature>
<dbReference type="EMBL" id="JARJCN010000097">
    <property type="protein sequence ID" value="KAJ7075391.1"/>
    <property type="molecule type" value="Genomic_DNA"/>
</dbReference>
<feature type="compositionally biased region" description="Low complexity" evidence="1">
    <location>
        <begin position="676"/>
        <end position="693"/>
    </location>
</feature>
<evidence type="ECO:0000313" key="2">
    <source>
        <dbReference type="EMBL" id="KAJ7075391.1"/>
    </source>
</evidence>
<feature type="region of interest" description="Disordered" evidence="1">
    <location>
        <begin position="1"/>
        <end position="293"/>
    </location>
</feature>
<proteinExistence type="predicted"/>
<feature type="compositionally biased region" description="Basic and acidic residues" evidence="1">
    <location>
        <begin position="120"/>
        <end position="150"/>
    </location>
</feature>
<feature type="compositionally biased region" description="Basic and acidic residues" evidence="1">
    <location>
        <begin position="157"/>
        <end position="200"/>
    </location>
</feature>
<organism evidence="2 3">
    <name type="scientific">Mycena belliarum</name>
    <dbReference type="NCBI Taxonomy" id="1033014"/>
    <lineage>
        <taxon>Eukaryota</taxon>
        <taxon>Fungi</taxon>
        <taxon>Dikarya</taxon>
        <taxon>Basidiomycota</taxon>
        <taxon>Agaricomycotina</taxon>
        <taxon>Agaricomycetes</taxon>
        <taxon>Agaricomycetidae</taxon>
        <taxon>Agaricales</taxon>
        <taxon>Marasmiineae</taxon>
        <taxon>Mycenaceae</taxon>
        <taxon>Mycena</taxon>
    </lineage>
</organism>
<protein>
    <submittedName>
        <fullName evidence="2">Uncharacterized protein</fullName>
    </submittedName>
</protein>
<keyword evidence="3" id="KW-1185">Reference proteome</keyword>
<evidence type="ECO:0000256" key="1">
    <source>
        <dbReference type="SAM" id="MobiDB-lite"/>
    </source>
</evidence>
<dbReference type="AlphaFoldDB" id="A0AAD6XF62"/>
<comment type="caution">
    <text evidence="2">The sequence shown here is derived from an EMBL/GenBank/DDBJ whole genome shotgun (WGS) entry which is preliminary data.</text>
</comment>
<evidence type="ECO:0000313" key="3">
    <source>
        <dbReference type="Proteomes" id="UP001222325"/>
    </source>
</evidence>
<name>A0AAD6XF62_9AGAR</name>
<accession>A0AAD6XF62</accession>
<feature type="compositionally biased region" description="Basic and acidic residues" evidence="1">
    <location>
        <begin position="701"/>
        <end position="714"/>
    </location>
</feature>
<feature type="region of interest" description="Disordered" evidence="1">
    <location>
        <begin position="375"/>
        <end position="398"/>
    </location>
</feature>
<feature type="region of interest" description="Disordered" evidence="1">
    <location>
        <begin position="643"/>
        <end position="726"/>
    </location>
</feature>